<dbReference type="SUPFAM" id="SSF54862">
    <property type="entry name" value="4Fe-4S ferredoxins"/>
    <property type="match status" value="1"/>
</dbReference>
<evidence type="ECO:0000256" key="2">
    <source>
        <dbReference type="ARBA" id="ARBA00022448"/>
    </source>
</evidence>
<dbReference type="InterPro" id="IPR017896">
    <property type="entry name" value="4Fe4S_Fe-S-bd"/>
</dbReference>
<keyword evidence="6" id="KW-0408">Iron</keyword>
<dbReference type="GeneID" id="29125350"/>
<accession>A0A127AYY7</accession>
<name>A0A127AYY7_9CAUD</name>
<evidence type="ECO:0000313" key="9">
    <source>
        <dbReference type="EMBL" id="AMM44981.1"/>
    </source>
</evidence>
<keyword evidence="7" id="KW-0411">Iron-sulfur</keyword>
<proteinExistence type="predicted"/>
<evidence type="ECO:0000256" key="5">
    <source>
        <dbReference type="ARBA" id="ARBA00022982"/>
    </source>
</evidence>
<evidence type="ECO:0000256" key="1">
    <source>
        <dbReference type="ARBA" id="ARBA00001966"/>
    </source>
</evidence>
<dbReference type="Gene3D" id="3.30.70.20">
    <property type="match status" value="1"/>
</dbReference>
<reference evidence="9 10" key="1">
    <citation type="submission" date="2015-08" db="EMBL/GenBank/DDBJ databases">
        <authorList>
            <person name="Babu N.S."/>
            <person name="Beckwith C.J."/>
            <person name="Beseler K.G."/>
            <person name="Brison A."/>
            <person name="Carone J.V."/>
            <person name="Caskin T.P."/>
            <person name="Diamond M."/>
            <person name="Durham M.E."/>
            <person name="Foxe J.M."/>
            <person name="Go M."/>
            <person name="Henderson B.A."/>
            <person name="Jones I.B."/>
            <person name="McGettigan J.A."/>
            <person name="Micheletti S.J."/>
            <person name="Nasrallah M.E."/>
            <person name="Ortiz D."/>
            <person name="Piller C.R."/>
            <person name="Privatt S.R."/>
            <person name="Schneider S.L."/>
            <person name="Sharp S."/>
            <person name="Smith T.C."/>
            <person name="Stanton J.D."/>
            <person name="Ullery H.E."/>
            <person name="Wilson R.J."/>
            <person name="Serrano M.G."/>
            <person name="Buck G."/>
            <person name="Lee V."/>
            <person name="Wang Y."/>
            <person name="Carvalho R."/>
            <person name="Voegtly L."/>
            <person name="Shi R."/>
            <person name="Duckworth R."/>
            <person name="Johnson A."/>
            <person name="Loviza R."/>
            <person name="Walstead R."/>
            <person name="Shah Z."/>
            <person name="Kiflezghi M."/>
            <person name="Wade K."/>
            <person name="Ball S.L."/>
            <person name="Bradley K.W."/>
            <person name="Asai D.J."/>
            <person name="Bowman C.A."/>
            <person name="Russell D.A."/>
            <person name="Pope W.H."/>
            <person name="Jacobs-Sera D."/>
            <person name="Hendrix R.W."/>
            <person name="Hatfull G.F."/>
        </authorList>
    </citation>
    <scope>NUCLEOTIDE SEQUENCE [LARGE SCALE GENOMIC DNA]</scope>
</reference>
<protein>
    <submittedName>
        <fullName evidence="9">Ferredoxin</fullName>
    </submittedName>
</protein>
<evidence type="ECO:0000259" key="8">
    <source>
        <dbReference type="PROSITE" id="PS51379"/>
    </source>
</evidence>
<evidence type="ECO:0000256" key="3">
    <source>
        <dbReference type="ARBA" id="ARBA00022485"/>
    </source>
</evidence>
<dbReference type="EMBL" id="KT624200">
    <property type="protein sequence ID" value="AMM44981.1"/>
    <property type="molecule type" value="Genomic_DNA"/>
</dbReference>
<keyword evidence="3" id="KW-0004">4Fe-4S</keyword>
<dbReference type="GO" id="GO:0051539">
    <property type="term" value="F:4 iron, 4 sulfur cluster binding"/>
    <property type="evidence" value="ECO:0007669"/>
    <property type="project" value="UniProtKB-KW"/>
</dbReference>
<keyword evidence="10" id="KW-1185">Reference proteome</keyword>
<dbReference type="GO" id="GO:0005506">
    <property type="term" value="F:iron ion binding"/>
    <property type="evidence" value="ECO:0007669"/>
    <property type="project" value="InterPro"/>
</dbReference>
<dbReference type="PANTHER" id="PTHR39163">
    <property type="entry name" value="FERREDOXIN"/>
    <property type="match status" value="1"/>
</dbReference>
<evidence type="ECO:0000256" key="4">
    <source>
        <dbReference type="ARBA" id="ARBA00022723"/>
    </source>
</evidence>
<organism evidence="9 10">
    <name type="scientific">Bacillus phage SP-15</name>
    <dbReference type="NCBI Taxonomy" id="1792032"/>
    <lineage>
        <taxon>Viruses</taxon>
        <taxon>Duplodnaviria</taxon>
        <taxon>Heunggongvirae</taxon>
        <taxon>Uroviricota</taxon>
        <taxon>Caudoviricetes</taxon>
        <taxon>Thornevirus</taxon>
        <taxon>Thornevirus SP15</taxon>
    </lineage>
</organism>
<dbReference type="Pfam" id="PF13370">
    <property type="entry name" value="Fer4_13"/>
    <property type="match status" value="1"/>
</dbReference>
<dbReference type="Proteomes" id="UP000203261">
    <property type="component" value="Segment"/>
</dbReference>
<dbReference type="GO" id="GO:0009055">
    <property type="term" value="F:electron transfer activity"/>
    <property type="evidence" value="ECO:0007669"/>
    <property type="project" value="InterPro"/>
</dbReference>
<dbReference type="KEGG" id="vg:29125350"/>
<keyword evidence="2" id="KW-0813">Transport</keyword>
<feature type="domain" description="4Fe-4S ferredoxin-type" evidence="8">
    <location>
        <begin position="3"/>
        <end position="31"/>
    </location>
</feature>
<dbReference type="InterPro" id="IPR001080">
    <property type="entry name" value="3Fe4S_ferredoxin"/>
</dbReference>
<sequence length="76" mass="8226">MPKFTRINCDTCIACGACGMSAPDVYDYDDEGLAYSTLDENKGQIPVPEELVDDVLDAFEGCPSGSVRVQDTPFND</sequence>
<gene>
    <name evidence="9" type="ORF">SP15_183</name>
</gene>
<evidence type="ECO:0000256" key="7">
    <source>
        <dbReference type="ARBA" id="ARBA00023014"/>
    </source>
</evidence>
<dbReference type="PROSITE" id="PS51379">
    <property type="entry name" value="4FE4S_FER_2"/>
    <property type="match status" value="1"/>
</dbReference>
<dbReference type="PRINTS" id="PR00352">
    <property type="entry name" value="3FE4SFRDOXIN"/>
</dbReference>
<keyword evidence="5" id="KW-0249">Electron transport</keyword>
<dbReference type="PANTHER" id="PTHR39163:SF1">
    <property type="entry name" value="FERREDOXIN"/>
    <property type="match status" value="1"/>
</dbReference>
<evidence type="ECO:0000313" key="10">
    <source>
        <dbReference type="Proteomes" id="UP000203261"/>
    </source>
</evidence>
<evidence type="ECO:0000256" key="6">
    <source>
        <dbReference type="ARBA" id="ARBA00023004"/>
    </source>
</evidence>
<dbReference type="InterPro" id="IPR052395">
    <property type="entry name" value="ET_Ferredoxin"/>
</dbReference>
<keyword evidence="4" id="KW-0479">Metal-binding</keyword>
<comment type="cofactor">
    <cofactor evidence="1">
        <name>[4Fe-4S] cluster</name>
        <dbReference type="ChEBI" id="CHEBI:49883"/>
    </cofactor>
</comment>
<dbReference type="RefSeq" id="YP_009302570.1">
    <property type="nucleotide sequence ID" value="NC_031245.1"/>
</dbReference>